<sequence length="68" mass="7442">MKKQPTCPLCATLMERRKDVVVSYGAAGITYDFAWVCPGCSAAYPIAVDVSGFFGKAEPMYEPSKEEE</sequence>
<proteinExistence type="predicted"/>
<evidence type="ECO:0000313" key="1">
    <source>
        <dbReference type="EMBL" id="MDG3004296.1"/>
    </source>
</evidence>
<accession>A0ABT6F9Q6</accession>
<dbReference type="Proteomes" id="UP001216907">
    <property type="component" value="Unassembled WGS sequence"/>
</dbReference>
<dbReference type="EMBL" id="JARRAG010000002">
    <property type="protein sequence ID" value="MDG3004296.1"/>
    <property type="molecule type" value="Genomic_DNA"/>
</dbReference>
<dbReference type="RefSeq" id="WP_277860654.1">
    <property type="nucleotide sequence ID" value="NZ_JARRAG010000002.1"/>
</dbReference>
<organism evidence="1 2">
    <name type="scientific">Paludisphaera mucosa</name>
    <dbReference type="NCBI Taxonomy" id="3030827"/>
    <lineage>
        <taxon>Bacteria</taxon>
        <taxon>Pseudomonadati</taxon>
        <taxon>Planctomycetota</taxon>
        <taxon>Planctomycetia</taxon>
        <taxon>Isosphaerales</taxon>
        <taxon>Isosphaeraceae</taxon>
        <taxon>Paludisphaera</taxon>
    </lineage>
</organism>
<reference evidence="1 2" key="1">
    <citation type="submission" date="2023-03" db="EMBL/GenBank/DDBJ databases">
        <title>Paludisphaera mucosa sp. nov. a novel planctomycete from northern fen.</title>
        <authorList>
            <person name="Ivanova A."/>
        </authorList>
    </citation>
    <scope>NUCLEOTIDE SEQUENCE [LARGE SCALE GENOMIC DNA]</scope>
    <source>
        <strain evidence="1 2">Pla2</strain>
    </source>
</reference>
<protein>
    <submittedName>
        <fullName evidence="1">Uncharacterized protein</fullName>
    </submittedName>
</protein>
<comment type="caution">
    <text evidence="1">The sequence shown here is derived from an EMBL/GenBank/DDBJ whole genome shotgun (WGS) entry which is preliminary data.</text>
</comment>
<gene>
    <name evidence="1" type="ORF">PZE19_10965</name>
</gene>
<name>A0ABT6F9Q6_9BACT</name>
<keyword evidence="2" id="KW-1185">Reference proteome</keyword>
<evidence type="ECO:0000313" key="2">
    <source>
        <dbReference type="Proteomes" id="UP001216907"/>
    </source>
</evidence>